<dbReference type="PRINTS" id="PR00035">
    <property type="entry name" value="HTHGNTR"/>
</dbReference>
<dbReference type="PROSITE" id="PS50949">
    <property type="entry name" value="HTH_GNTR"/>
    <property type="match status" value="1"/>
</dbReference>
<evidence type="ECO:0000259" key="4">
    <source>
        <dbReference type="PROSITE" id="PS50949"/>
    </source>
</evidence>
<protein>
    <submittedName>
        <fullName evidence="5">FadR/GntR family transcriptional regulator</fullName>
    </submittedName>
</protein>
<dbReference type="CDD" id="cd07377">
    <property type="entry name" value="WHTH_GntR"/>
    <property type="match status" value="1"/>
</dbReference>
<dbReference type="InterPro" id="IPR036388">
    <property type="entry name" value="WH-like_DNA-bd_sf"/>
</dbReference>
<dbReference type="SUPFAM" id="SSF46785">
    <property type="entry name" value="Winged helix' DNA-binding domain"/>
    <property type="match status" value="1"/>
</dbReference>
<proteinExistence type="predicted"/>
<reference evidence="5 6" key="1">
    <citation type="submission" date="2024-02" db="EMBL/GenBank/DDBJ databases">
        <title>Bacteria isolated from the canopy kelp, Nereocystis luetkeana.</title>
        <authorList>
            <person name="Pfister C.A."/>
            <person name="Younker I.T."/>
            <person name="Light S.H."/>
        </authorList>
    </citation>
    <scope>NUCLEOTIDE SEQUENCE [LARGE SCALE GENOMIC DNA]</scope>
    <source>
        <strain evidence="5 6">TI.1.05</strain>
    </source>
</reference>
<keyword evidence="2" id="KW-0238">DNA-binding</keyword>
<accession>A0ABU9GNA3</accession>
<comment type="caution">
    <text evidence="5">The sequence shown here is derived from an EMBL/GenBank/DDBJ whole genome shotgun (WGS) entry which is preliminary data.</text>
</comment>
<name>A0ABU9GNA3_9GAMM</name>
<feature type="domain" description="HTH gntR-type" evidence="4">
    <location>
        <begin position="13"/>
        <end position="81"/>
    </location>
</feature>
<dbReference type="RefSeq" id="WP_341596786.1">
    <property type="nucleotide sequence ID" value="NZ_JBAKAZ010000009.1"/>
</dbReference>
<dbReference type="InterPro" id="IPR011711">
    <property type="entry name" value="GntR_C"/>
</dbReference>
<dbReference type="InterPro" id="IPR008920">
    <property type="entry name" value="TF_FadR/GntR_C"/>
</dbReference>
<dbReference type="Proteomes" id="UP001369082">
    <property type="component" value="Unassembled WGS sequence"/>
</dbReference>
<gene>
    <name evidence="5" type="ORF">V6256_04065</name>
</gene>
<keyword evidence="1" id="KW-0805">Transcription regulation</keyword>
<dbReference type="InterPro" id="IPR000524">
    <property type="entry name" value="Tscrpt_reg_HTH_GntR"/>
</dbReference>
<keyword evidence="3" id="KW-0804">Transcription</keyword>
<dbReference type="SUPFAM" id="SSF48008">
    <property type="entry name" value="GntR ligand-binding domain-like"/>
    <property type="match status" value="1"/>
</dbReference>
<dbReference type="PANTHER" id="PTHR43537">
    <property type="entry name" value="TRANSCRIPTIONAL REGULATOR, GNTR FAMILY"/>
    <property type="match status" value="1"/>
</dbReference>
<sequence length="236" mass="26498">MSKIKRLPTNHQQSLGAIVYEQILTAIIDGVYELNSKLPAETQLCKEFNVSRPILREALARLREDDLIMSRRGSGSYVIKKPDSNVLKFSPLSSISDIQRCFEFRANLESEAAGLAASRRTSTQLEDIIQAYERINIANASSKLATDEDFSFHYAIIDAANNYFYSTVLKSLEKSVKEGINITRNLSLRHSPSRLELVQKEHFAIVTAIQNGDSTAAREAMKSHLNNARTRMFDGV</sequence>
<dbReference type="SMART" id="SM00345">
    <property type="entry name" value="HTH_GNTR"/>
    <property type="match status" value="1"/>
</dbReference>
<keyword evidence="6" id="KW-1185">Reference proteome</keyword>
<dbReference type="Pfam" id="PF07729">
    <property type="entry name" value="FCD"/>
    <property type="match status" value="1"/>
</dbReference>
<dbReference type="Pfam" id="PF00392">
    <property type="entry name" value="GntR"/>
    <property type="match status" value="1"/>
</dbReference>
<dbReference type="PANTHER" id="PTHR43537:SF5">
    <property type="entry name" value="UXU OPERON TRANSCRIPTIONAL REGULATOR"/>
    <property type="match status" value="1"/>
</dbReference>
<evidence type="ECO:0000313" key="6">
    <source>
        <dbReference type="Proteomes" id="UP001369082"/>
    </source>
</evidence>
<dbReference type="SMART" id="SM00895">
    <property type="entry name" value="FCD"/>
    <property type="match status" value="1"/>
</dbReference>
<dbReference type="Gene3D" id="1.10.10.10">
    <property type="entry name" value="Winged helix-like DNA-binding domain superfamily/Winged helix DNA-binding domain"/>
    <property type="match status" value="1"/>
</dbReference>
<dbReference type="InterPro" id="IPR036390">
    <property type="entry name" value="WH_DNA-bd_sf"/>
</dbReference>
<evidence type="ECO:0000256" key="1">
    <source>
        <dbReference type="ARBA" id="ARBA00023015"/>
    </source>
</evidence>
<organism evidence="5 6">
    <name type="scientific">Psychromonas aquatilis</name>
    <dbReference type="NCBI Taxonomy" id="2005072"/>
    <lineage>
        <taxon>Bacteria</taxon>
        <taxon>Pseudomonadati</taxon>
        <taxon>Pseudomonadota</taxon>
        <taxon>Gammaproteobacteria</taxon>
        <taxon>Alteromonadales</taxon>
        <taxon>Psychromonadaceae</taxon>
        <taxon>Psychromonas</taxon>
    </lineage>
</organism>
<evidence type="ECO:0000256" key="2">
    <source>
        <dbReference type="ARBA" id="ARBA00023125"/>
    </source>
</evidence>
<dbReference type="EMBL" id="JBAKAZ010000009">
    <property type="protein sequence ID" value="MEL0628777.1"/>
    <property type="molecule type" value="Genomic_DNA"/>
</dbReference>
<evidence type="ECO:0000313" key="5">
    <source>
        <dbReference type="EMBL" id="MEL0628777.1"/>
    </source>
</evidence>
<evidence type="ECO:0000256" key="3">
    <source>
        <dbReference type="ARBA" id="ARBA00023163"/>
    </source>
</evidence>
<dbReference type="Gene3D" id="1.20.120.530">
    <property type="entry name" value="GntR ligand-binding domain-like"/>
    <property type="match status" value="1"/>
</dbReference>